<comment type="caution">
    <text evidence="2">The sequence shown here is derived from an EMBL/GenBank/DDBJ whole genome shotgun (WGS) entry which is preliminary data.</text>
</comment>
<gene>
    <name evidence="2" type="ORF">KTAU_14590</name>
</gene>
<dbReference type="AlphaFoldDB" id="A0A5J4K6X7"/>
<accession>A0A5J4K6X7</accession>
<dbReference type="RefSeq" id="WP_170293108.1">
    <property type="nucleotide sequence ID" value="NZ_BKZV01000001.1"/>
</dbReference>
<evidence type="ECO:0000313" key="3">
    <source>
        <dbReference type="Proteomes" id="UP000334820"/>
    </source>
</evidence>
<reference evidence="2 3" key="1">
    <citation type="journal article" date="2019" name="Int. J. Syst. Evol. Microbiol.">
        <title>Thermogemmatispora aurantia sp. nov. and Thermogemmatispora argillosa sp. nov., within the class Ktedonobacteria, and emended description of the genus Thermogemmatispora.</title>
        <authorList>
            <person name="Zheng Y."/>
            <person name="Wang C.M."/>
            <person name="Sakai Y."/>
            <person name="Abe K."/>
            <person name="Yokota A."/>
            <person name="Yabe S."/>
        </authorList>
    </citation>
    <scope>NUCLEOTIDE SEQUENCE [LARGE SCALE GENOMIC DNA]</scope>
    <source>
        <strain evidence="2 3">A1-2</strain>
    </source>
</reference>
<dbReference type="Proteomes" id="UP000334820">
    <property type="component" value="Unassembled WGS sequence"/>
</dbReference>
<feature type="compositionally biased region" description="Basic and acidic residues" evidence="1">
    <location>
        <begin position="26"/>
        <end position="39"/>
    </location>
</feature>
<organism evidence="2 3">
    <name type="scientific">Thermogemmatispora aurantia</name>
    <dbReference type="NCBI Taxonomy" id="2045279"/>
    <lineage>
        <taxon>Bacteria</taxon>
        <taxon>Bacillati</taxon>
        <taxon>Chloroflexota</taxon>
        <taxon>Ktedonobacteria</taxon>
        <taxon>Thermogemmatisporales</taxon>
        <taxon>Thermogemmatisporaceae</taxon>
        <taxon>Thermogemmatispora</taxon>
    </lineage>
</organism>
<proteinExistence type="predicted"/>
<evidence type="ECO:0000313" key="2">
    <source>
        <dbReference type="EMBL" id="GER82822.1"/>
    </source>
</evidence>
<name>A0A5J4K6X7_9CHLR</name>
<protein>
    <submittedName>
        <fullName evidence="2">Uncharacterized protein</fullName>
    </submittedName>
</protein>
<evidence type="ECO:0000256" key="1">
    <source>
        <dbReference type="SAM" id="MobiDB-lite"/>
    </source>
</evidence>
<sequence>MARDPLSIKQALVLIESTYLLTRQSREPQRLADWPDRPARLTGQRTNTERQEEAR</sequence>
<dbReference type="EMBL" id="BKZV01000001">
    <property type="protein sequence ID" value="GER82822.1"/>
    <property type="molecule type" value="Genomic_DNA"/>
</dbReference>
<feature type="region of interest" description="Disordered" evidence="1">
    <location>
        <begin position="26"/>
        <end position="55"/>
    </location>
</feature>
<keyword evidence="3" id="KW-1185">Reference proteome</keyword>